<keyword evidence="11" id="KW-1185">Reference proteome</keyword>
<dbReference type="InterPro" id="IPR027408">
    <property type="entry name" value="PNPase/RNase_PH_dom_sf"/>
</dbReference>
<sequence length="726" mass="77848">MNPIVKTFQYGQHTVTLETGVIARQASGAVMASIDDTAVLVTVVGKREADESKDFFPLTVNYQERTYAAGRIPGSFFKREGRPTEGETLTSRLIDRPIRPLFPEGFKNEVQVIATVVSVNPEIAPDIIAMLGTSAALAISGIPFAGPIGAARVGYMNGEYVLNPSISELENSELDLVVAGTANAVLMVESEANILPEDIMLGAVVYGHEQLNTAVQAINEFAAEVSATPWDWKPKAENEGLKAQVGELASTELGEAYRITDKTARRDAISAIKANVLSAVLAANPEQNIKEVQEQLGKLEKHIVRGRVVRGEPRIDGREPDMIRALNVATGLLPRTHGSALFTRGETQALVAATLGTERDAQMIDELTGARTNRFMLHYNFPPYCVGETGMVGSPKRREIGHGRLAKRGVAAVMPSADVFPYTVRIVSEITESNGSSSMASVCGTSLALMDAGVPIKGSVAGIAMGLVKEDENFVVLSDILGDEDHLGDMDFKVAGTTQGITALQMDIKIEGITKEIMEQALKQARNARLHILKVMDDALQAPREEISDFAPRIHIIKINPEKIRDVIGKGGATIRALTEETGTTIELDDNGTVKIAAVDGEAAKLAISRIQQLTAEVEAGTIYEGQVVRLADFGAFVNILPGKDGLVHISQITEERVKNVSDHLTVGDTVKVKVLEVDRQGRIRLSIKEAKEPEAAAEAPAEAQTAAPAQPEAAAPANNDEKPAE</sequence>
<dbReference type="Pfam" id="PF00013">
    <property type="entry name" value="KH_1"/>
    <property type="match status" value="1"/>
</dbReference>
<evidence type="ECO:0000256" key="7">
    <source>
        <dbReference type="HAMAP-Rule" id="MF_01595"/>
    </source>
</evidence>
<dbReference type="InterPro" id="IPR012340">
    <property type="entry name" value="NA-bd_OB-fold"/>
</dbReference>
<dbReference type="Proteomes" id="UP000646152">
    <property type="component" value="Unassembled WGS sequence"/>
</dbReference>
<evidence type="ECO:0000256" key="8">
    <source>
        <dbReference type="SAM" id="MobiDB-lite"/>
    </source>
</evidence>
<dbReference type="EMBL" id="BMKE01000006">
    <property type="protein sequence ID" value="GGB39287.1"/>
    <property type="molecule type" value="Genomic_DNA"/>
</dbReference>
<dbReference type="PROSITE" id="PS50126">
    <property type="entry name" value="S1"/>
    <property type="match status" value="1"/>
</dbReference>
<reference evidence="11" key="1">
    <citation type="journal article" date="2019" name="Int. J. Syst. Evol. Microbiol.">
        <title>The Global Catalogue of Microorganisms (GCM) 10K type strain sequencing project: providing services to taxonomists for standard genome sequencing and annotation.</title>
        <authorList>
            <consortium name="The Broad Institute Genomics Platform"/>
            <consortium name="The Broad Institute Genome Sequencing Center for Infectious Disease"/>
            <person name="Wu L."/>
            <person name="Ma J."/>
        </authorList>
    </citation>
    <scope>NUCLEOTIDE SEQUENCE [LARGE SCALE GENOMIC DNA]</scope>
    <source>
        <strain evidence="11">CGMCC 1.15923</strain>
    </source>
</reference>
<dbReference type="InterPro" id="IPR012162">
    <property type="entry name" value="PNPase"/>
</dbReference>
<feature type="region of interest" description="Disordered" evidence="8">
    <location>
        <begin position="689"/>
        <end position="726"/>
    </location>
</feature>
<feature type="compositionally biased region" description="Low complexity" evidence="8">
    <location>
        <begin position="697"/>
        <end position="719"/>
    </location>
</feature>
<comment type="function">
    <text evidence="7">Involved in mRNA degradation. Catalyzes the phosphorolysis of single-stranded polyribonucleotides processively in the 3'- to 5'-direction.</text>
</comment>
<keyword evidence="5 7" id="KW-0460">Magnesium</keyword>
<feature type="binding site" evidence="7">
    <location>
        <position position="485"/>
    </location>
    <ligand>
        <name>Mg(2+)</name>
        <dbReference type="ChEBI" id="CHEBI:18420"/>
    </ligand>
</feature>
<comment type="similarity">
    <text evidence="1 7">Belongs to the polyribonucleotide nucleotidyltransferase family.</text>
</comment>
<keyword evidence="3 7" id="KW-0808">Transferase</keyword>
<dbReference type="PIRSF" id="PIRSF005499">
    <property type="entry name" value="PNPase"/>
    <property type="match status" value="1"/>
</dbReference>
<dbReference type="PANTHER" id="PTHR11252">
    <property type="entry name" value="POLYRIBONUCLEOTIDE NUCLEOTIDYLTRANSFERASE"/>
    <property type="match status" value="1"/>
</dbReference>
<dbReference type="SUPFAM" id="SSF54211">
    <property type="entry name" value="Ribosomal protein S5 domain 2-like"/>
    <property type="match status" value="2"/>
</dbReference>
<dbReference type="InterPro" id="IPR015848">
    <property type="entry name" value="PNPase_PH_RNA-bd_bac/org-type"/>
</dbReference>
<keyword evidence="7" id="KW-0479">Metal-binding</keyword>
<evidence type="ECO:0000256" key="4">
    <source>
        <dbReference type="ARBA" id="ARBA00022695"/>
    </source>
</evidence>
<accession>A0ABQ1II87</accession>
<dbReference type="InterPro" id="IPR015847">
    <property type="entry name" value="ExoRNase_PH_dom2"/>
</dbReference>
<evidence type="ECO:0000256" key="6">
    <source>
        <dbReference type="ARBA" id="ARBA00022884"/>
    </source>
</evidence>
<evidence type="ECO:0000256" key="2">
    <source>
        <dbReference type="ARBA" id="ARBA00022490"/>
    </source>
</evidence>
<dbReference type="HAMAP" id="MF_01595">
    <property type="entry name" value="PNPase"/>
    <property type="match status" value="1"/>
</dbReference>
<evidence type="ECO:0000256" key="5">
    <source>
        <dbReference type="ARBA" id="ARBA00022842"/>
    </source>
</evidence>
<comment type="subcellular location">
    <subcellularLocation>
        <location evidence="7">Cytoplasm</location>
    </subcellularLocation>
</comment>
<dbReference type="InterPro" id="IPR001247">
    <property type="entry name" value="ExoRNase_PH_dom1"/>
</dbReference>
<evidence type="ECO:0000313" key="11">
    <source>
        <dbReference type="Proteomes" id="UP000646152"/>
    </source>
</evidence>
<dbReference type="CDD" id="cd02393">
    <property type="entry name" value="KH-I_PNPase"/>
    <property type="match status" value="1"/>
</dbReference>
<dbReference type="Gene3D" id="3.30.230.70">
    <property type="entry name" value="GHMP Kinase, N-terminal domain"/>
    <property type="match status" value="2"/>
</dbReference>
<dbReference type="InterPro" id="IPR036612">
    <property type="entry name" value="KH_dom_type_1_sf"/>
</dbReference>
<dbReference type="PANTHER" id="PTHR11252:SF0">
    <property type="entry name" value="POLYRIBONUCLEOTIDE NUCLEOTIDYLTRANSFERASE 1, MITOCHONDRIAL"/>
    <property type="match status" value="1"/>
</dbReference>
<evidence type="ECO:0000259" key="9">
    <source>
        <dbReference type="PROSITE" id="PS50126"/>
    </source>
</evidence>
<keyword evidence="6 7" id="KW-0694">RNA-binding</keyword>
<keyword evidence="4 7" id="KW-0548">Nucleotidyltransferase</keyword>
<dbReference type="InterPro" id="IPR003029">
    <property type="entry name" value="S1_domain"/>
</dbReference>
<dbReference type="InterPro" id="IPR020568">
    <property type="entry name" value="Ribosomal_Su5_D2-typ_SF"/>
</dbReference>
<dbReference type="InterPro" id="IPR004088">
    <property type="entry name" value="KH_dom_type_1"/>
</dbReference>
<evidence type="ECO:0000256" key="1">
    <source>
        <dbReference type="ARBA" id="ARBA00007404"/>
    </source>
</evidence>
<dbReference type="CDD" id="cd11363">
    <property type="entry name" value="RNase_PH_PNPase_1"/>
    <property type="match status" value="1"/>
</dbReference>
<protein>
    <recommendedName>
        <fullName evidence="7">Polyribonucleotide nucleotidyltransferase</fullName>
        <ecNumber evidence="7">2.7.7.8</ecNumber>
    </recommendedName>
    <alternativeName>
        <fullName evidence="7">Polynucleotide phosphorylase</fullName>
        <shortName evidence="7">PNPase</shortName>
    </alternativeName>
</protein>
<dbReference type="Pfam" id="PF03725">
    <property type="entry name" value="RNase_PH_C"/>
    <property type="match status" value="2"/>
</dbReference>
<dbReference type="Pfam" id="PF03726">
    <property type="entry name" value="PNPase"/>
    <property type="match status" value="1"/>
</dbReference>
<dbReference type="Gene3D" id="3.30.1370.10">
    <property type="entry name" value="K Homology domain, type 1"/>
    <property type="match status" value="1"/>
</dbReference>
<name>A0ABQ1II87_9GAMM</name>
<dbReference type="PROSITE" id="PS50084">
    <property type="entry name" value="KH_TYPE_1"/>
    <property type="match status" value="1"/>
</dbReference>
<dbReference type="NCBIfam" id="NF008805">
    <property type="entry name" value="PRK11824.1"/>
    <property type="match status" value="1"/>
</dbReference>
<dbReference type="SUPFAM" id="SSF54791">
    <property type="entry name" value="Eukaryotic type KH-domain (KH-domain type I)"/>
    <property type="match status" value="1"/>
</dbReference>
<dbReference type="CDD" id="cd11364">
    <property type="entry name" value="RNase_PH_PNPase_2"/>
    <property type="match status" value="1"/>
</dbReference>
<comment type="subunit">
    <text evidence="7">Component of the RNA degradosome, which is a multiprotein complex involved in RNA processing and mRNA degradation.</text>
</comment>
<dbReference type="EC" id="2.7.7.8" evidence="7"/>
<organism evidence="10 11">
    <name type="scientific">Oceanisphaera marina</name>
    <dbReference type="NCBI Taxonomy" id="2017550"/>
    <lineage>
        <taxon>Bacteria</taxon>
        <taxon>Pseudomonadati</taxon>
        <taxon>Pseudomonadota</taxon>
        <taxon>Gammaproteobacteria</taxon>
        <taxon>Aeromonadales</taxon>
        <taxon>Aeromonadaceae</taxon>
        <taxon>Oceanisphaera</taxon>
    </lineage>
</organism>
<evidence type="ECO:0000256" key="3">
    <source>
        <dbReference type="ARBA" id="ARBA00022679"/>
    </source>
</evidence>
<dbReference type="Pfam" id="PF01138">
    <property type="entry name" value="RNase_PH"/>
    <property type="match status" value="2"/>
</dbReference>
<gene>
    <name evidence="7 10" type="primary">pnp</name>
    <name evidence="10" type="ORF">GCM10011502_10730</name>
</gene>
<dbReference type="InterPro" id="IPR004087">
    <property type="entry name" value="KH_dom"/>
</dbReference>
<dbReference type="CDD" id="cd04472">
    <property type="entry name" value="S1_PNPase"/>
    <property type="match status" value="1"/>
</dbReference>
<evidence type="ECO:0000313" key="10">
    <source>
        <dbReference type="EMBL" id="GGB39287.1"/>
    </source>
</evidence>
<dbReference type="SMART" id="SM00316">
    <property type="entry name" value="S1"/>
    <property type="match status" value="1"/>
</dbReference>
<comment type="caution">
    <text evidence="10">The sequence shown here is derived from an EMBL/GenBank/DDBJ whole genome shotgun (WGS) entry which is preliminary data.</text>
</comment>
<dbReference type="InterPro" id="IPR036345">
    <property type="entry name" value="ExoRNase_PH_dom2_sf"/>
</dbReference>
<dbReference type="Gene3D" id="2.40.50.140">
    <property type="entry name" value="Nucleic acid-binding proteins"/>
    <property type="match status" value="1"/>
</dbReference>
<feature type="binding site" evidence="7">
    <location>
        <position position="491"/>
    </location>
    <ligand>
        <name>Mg(2+)</name>
        <dbReference type="ChEBI" id="CHEBI:18420"/>
    </ligand>
</feature>
<comment type="cofactor">
    <cofactor evidence="7">
        <name>Mg(2+)</name>
        <dbReference type="ChEBI" id="CHEBI:18420"/>
    </cofactor>
</comment>
<dbReference type="RefSeq" id="WP_188629069.1">
    <property type="nucleotide sequence ID" value="NZ_BMKE01000006.1"/>
</dbReference>
<comment type="catalytic activity">
    <reaction evidence="7">
        <text>RNA(n+1) + phosphate = RNA(n) + a ribonucleoside 5'-diphosphate</text>
        <dbReference type="Rhea" id="RHEA:22096"/>
        <dbReference type="Rhea" id="RHEA-COMP:14527"/>
        <dbReference type="Rhea" id="RHEA-COMP:17342"/>
        <dbReference type="ChEBI" id="CHEBI:43474"/>
        <dbReference type="ChEBI" id="CHEBI:57930"/>
        <dbReference type="ChEBI" id="CHEBI:140395"/>
        <dbReference type="EC" id="2.7.7.8"/>
    </reaction>
</comment>
<dbReference type="SMART" id="SM00322">
    <property type="entry name" value="KH"/>
    <property type="match status" value="1"/>
</dbReference>
<dbReference type="Pfam" id="PF00575">
    <property type="entry name" value="S1"/>
    <property type="match status" value="1"/>
</dbReference>
<dbReference type="SUPFAM" id="SSF55666">
    <property type="entry name" value="Ribonuclease PH domain 2-like"/>
    <property type="match status" value="2"/>
</dbReference>
<dbReference type="SUPFAM" id="SSF50249">
    <property type="entry name" value="Nucleic acid-binding proteins"/>
    <property type="match status" value="1"/>
</dbReference>
<feature type="domain" description="S1 motif" evidence="9">
    <location>
        <begin position="621"/>
        <end position="689"/>
    </location>
</feature>
<proteinExistence type="inferred from homology"/>
<keyword evidence="2 7" id="KW-0963">Cytoplasm</keyword>
<dbReference type="NCBIfam" id="TIGR03591">
    <property type="entry name" value="polynuc_phos"/>
    <property type="match status" value="1"/>
</dbReference>